<dbReference type="AlphaFoldDB" id="A0A382CPA6"/>
<reference evidence="2" key="1">
    <citation type="submission" date="2018-05" db="EMBL/GenBank/DDBJ databases">
        <authorList>
            <person name="Lanie J.A."/>
            <person name="Ng W.-L."/>
            <person name="Kazmierczak K.M."/>
            <person name="Andrzejewski T.M."/>
            <person name="Davidsen T.M."/>
            <person name="Wayne K.J."/>
            <person name="Tettelin H."/>
            <person name="Glass J.I."/>
            <person name="Rusch D."/>
            <person name="Podicherti R."/>
            <person name="Tsui H.-C.T."/>
            <person name="Winkler M.E."/>
        </authorList>
    </citation>
    <scope>NUCLEOTIDE SEQUENCE</scope>
</reference>
<keyword evidence="1" id="KW-0472">Membrane</keyword>
<keyword evidence="1" id="KW-1133">Transmembrane helix</keyword>
<name>A0A382CPA6_9ZZZZ</name>
<sequence>MNTYLNKNQNKITFNFFFFILSLNKMSVTLEKRIYL</sequence>
<protein>
    <submittedName>
        <fullName evidence="2">Uncharacterized protein</fullName>
    </submittedName>
</protein>
<keyword evidence="1" id="KW-0812">Transmembrane</keyword>
<dbReference type="EMBL" id="UINC01035490">
    <property type="protein sequence ID" value="SVB27976.1"/>
    <property type="molecule type" value="Genomic_DNA"/>
</dbReference>
<evidence type="ECO:0000313" key="2">
    <source>
        <dbReference type="EMBL" id="SVB27976.1"/>
    </source>
</evidence>
<evidence type="ECO:0000256" key="1">
    <source>
        <dbReference type="SAM" id="Phobius"/>
    </source>
</evidence>
<proteinExistence type="predicted"/>
<feature type="transmembrane region" description="Helical" evidence="1">
    <location>
        <begin position="12"/>
        <end position="30"/>
    </location>
</feature>
<accession>A0A382CPA6</accession>
<gene>
    <name evidence="2" type="ORF">METZ01_LOCUS180830</name>
</gene>
<organism evidence="2">
    <name type="scientific">marine metagenome</name>
    <dbReference type="NCBI Taxonomy" id="408172"/>
    <lineage>
        <taxon>unclassified sequences</taxon>
        <taxon>metagenomes</taxon>
        <taxon>ecological metagenomes</taxon>
    </lineage>
</organism>